<evidence type="ECO:0000313" key="2">
    <source>
        <dbReference type="Proteomes" id="UP000679725"/>
    </source>
</evidence>
<gene>
    <name evidence="1" type="ORF">DYBT9623_05467</name>
</gene>
<accession>A0ABM8UYM9</accession>
<protein>
    <submittedName>
        <fullName evidence="1">Uncharacterized protein</fullName>
    </submittedName>
</protein>
<dbReference type="Proteomes" id="UP000679725">
    <property type="component" value="Unassembled WGS sequence"/>
</dbReference>
<proteinExistence type="predicted"/>
<evidence type="ECO:0000313" key="1">
    <source>
        <dbReference type="EMBL" id="CAG5074779.1"/>
    </source>
</evidence>
<organism evidence="1 2">
    <name type="scientific">Dyadobacter linearis</name>
    <dbReference type="NCBI Taxonomy" id="2823330"/>
    <lineage>
        <taxon>Bacteria</taxon>
        <taxon>Pseudomonadati</taxon>
        <taxon>Bacteroidota</taxon>
        <taxon>Cytophagia</taxon>
        <taxon>Cytophagales</taxon>
        <taxon>Spirosomataceae</taxon>
        <taxon>Dyadobacter</taxon>
    </lineage>
</organism>
<keyword evidence="2" id="KW-1185">Reference proteome</keyword>
<name>A0ABM8UYM9_9BACT</name>
<comment type="caution">
    <text evidence="1">The sequence shown here is derived from an EMBL/GenBank/DDBJ whole genome shotgun (WGS) entry which is preliminary data.</text>
</comment>
<reference evidence="1 2" key="1">
    <citation type="submission" date="2021-04" db="EMBL/GenBank/DDBJ databases">
        <authorList>
            <person name="Rodrigo-Torres L."/>
            <person name="Arahal R. D."/>
            <person name="Lucena T."/>
        </authorList>
    </citation>
    <scope>NUCLEOTIDE SEQUENCE [LARGE SCALE GENOMIC DNA]</scope>
    <source>
        <strain evidence="1 2">CECT 9623</strain>
    </source>
</reference>
<sequence>MVAILDSNPCRMRSKPIFDVAALDNTLQSVAILDNNGAEIDSKPLL</sequence>
<dbReference type="EMBL" id="CAJRAU010000014">
    <property type="protein sequence ID" value="CAG5074779.1"/>
    <property type="molecule type" value="Genomic_DNA"/>
</dbReference>